<organism evidence="4">
    <name type="scientific">Papilio xuthus</name>
    <name type="common">Asian swallowtail butterfly</name>
    <dbReference type="NCBI Taxonomy" id="66420"/>
    <lineage>
        <taxon>Eukaryota</taxon>
        <taxon>Metazoa</taxon>
        <taxon>Ecdysozoa</taxon>
        <taxon>Arthropoda</taxon>
        <taxon>Hexapoda</taxon>
        <taxon>Insecta</taxon>
        <taxon>Pterygota</taxon>
        <taxon>Neoptera</taxon>
        <taxon>Endopterygota</taxon>
        <taxon>Lepidoptera</taxon>
        <taxon>Glossata</taxon>
        <taxon>Ditrysia</taxon>
        <taxon>Papilionoidea</taxon>
        <taxon>Papilionidae</taxon>
        <taxon>Papilioninae</taxon>
        <taxon>Papilio</taxon>
    </lineage>
</organism>
<feature type="compositionally biased region" description="Pro residues" evidence="2">
    <location>
        <begin position="357"/>
        <end position="367"/>
    </location>
</feature>
<dbReference type="Proteomes" id="UP000694872">
    <property type="component" value="Unplaced"/>
</dbReference>
<dbReference type="PANTHER" id="PTHR46388">
    <property type="entry name" value="NHL REPEAT-CONTAINING PROTEIN 2"/>
    <property type="match status" value="1"/>
</dbReference>
<dbReference type="Pfam" id="PF13905">
    <property type="entry name" value="Thioredoxin_8"/>
    <property type="match status" value="1"/>
</dbReference>
<accession>A0AAJ6ZX40</accession>
<dbReference type="PROSITE" id="PS51352">
    <property type="entry name" value="THIOREDOXIN_2"/>
    <property type="match status" value="1"/>
</dbReference>
<gene>
    <name evidence="4" type="primary">LOC106127450</name>
</gene>
<dbReference type="InterPro" id="IPR001258">
    <property type="entry name" value="NHL_repeat"/>
</dbReference>
<name>A0AAJ6ZX40_PAPXU</name>
<protein>
    <submittedName>
        <fullName evidence="4">NHL repeat-containing protein 2</fullName>
    </submittedName>
</protein>
<dbReference type="InterPro" id="IPR012336">
    <property type="entry name" value="Thioredoxin-like_fold"/>
</dbReference>
<dbReference type="InterPro" id="IPR036249">
    <property type="entry name" value="Thioredoxin-like_sf"/>
</dbReference>
<evidence type="ECO:0000256" key="1">
    <source>
        <dbReference type="ARBA" id="ARBA00022737"/>
    </source>
</evidence>
<dbReference type="Pfam" id="PF01436">
    <property type="entry name" value="NHL"/>
    <property type="match status" value="1"/>
</dbReference>
<dbReference type="AlphaFoldDB" id="A0AAJ6ZX40"/>
<proteinExistence type="predicted"/>
<dbReference type="KEGG" id="pxu:106127450"/>
<dbReference type="InterPro" id="IPR013766">
    <property type="entry name" value="Thioredoxin_domain"/>
</dbReference>
<feature type="region of interest" description="Disordered" evidence="2">
    <location>
        <begin position="351"/>
        <end position="377"/>
    </location>
</feature>
<evidence type="ECO:0000256" key="2">
    <source>
        <dbReference type="SAM" id="MobiDB-lite"/>
    </source>
</evidence>
<evidence type="ECO:0000259" key="3">
    <source>
        <dbReference type="PROSITE" id="PS51352"/>
    </source>
</evidence>
<dbReference type="Gene3D" id="2.120.10.30">
    <property type="entry name" value="TolB, C-terminal domain"/>
    <property type="match status" value="3"/>
</dbReference>
<dbReference type="GeneID" id="106127450"/>
<dbReference type="SUPFAM" id="SSF101898">
    <property type="entry name" value="NHL repeat"/>
    <property type="match status" value="1"/>
</dbReference>
<reference evidence="4" key="1">
    <citation type="submission" date="2025-08" db="UniProtKB">
        <authorList>
            <consortium name="RefSeq"/>
        </authorList>
    </citation>
    <scope>IDENTIFICATION</scope>
</reference>
<dbReference type="RefSeq" id="XP_013180982.1">
    <property type="nucleotide sequence ID" value="XM_013325528.1"/>
</dbReference>
<feature type="domain" description="Thioredoxin" evidence="3">
    <location>
        <begin position="41"/>
        <end position="189"/>
    </location>
</feature>
<dbReference type="InterPro" id="IPR045302">
    <property type="entry name" value="NHL2_NHL_rpt_dom"/>
</dbReference>
<dbReference type="PANTHER" id="PTHR46388:SF2">
    <property type="entry name" value="NHL REPEAT-CONTAINING PROTEIN 2"/>
    <property type="match status" value="1"/>
</dbReference>
<dbReference type="SUPFAM" id="SSF52833">
    <property type="entry name" value="Thioredoxin-like"/>
    <property type="match status" value="1"/>
</dbReference>
<dbReference type="Gene3D" id="3.40.30.10">
    <property type="entry name" value="Glutaredoxin"/>
    <property type="match status" value="1"/>
</dbReference>
<sequence length="777" mass="86206">MESSALDFVAQSCMDLTEALNTAVSEADRDILIVNHIKKVSSVVTAVEDFKKDLEWVNVSEPISLSQHCSDKIVVLDFWTYCCINCYHVLPDLAHLEKLHSVENGLVVIGVHCAKFNNEKDSSNILAAVRRYNIHHPVVNDADSSYWEALGIHCWPTLLILGPGNKPLFVLTGEGHREELVSFVGVAIRHFGFRISTAEIPMSPSNYIRPKDCDVLQFPSKVALNPFYRGRGEEPFLAISDTGNHRVILTDCSGIILRIIGGPEPGFKDGKLSEARLNSPQGVCWLSGSVLAVCDTNNHAVRAVHLDDGTVEILVGTGEQSHTGDLGGKCLGMQALSSPWDVVLYTTPDMDMSIRPQLPPPPPPPRPQPRHDTQTTRQTMTMPKSFFFLEKDKKDEKRRVVLIACAGSHQIWALFLDNTIWWKYKSYTEGTCVCIAGSGVEAARNSAYPNTACFAQPSGLTLRTGTNPEMFIADSESSSIRRLTLSTGQVSTLCGGDRNPLNLFAFGDVDDIGVEAKLQHPLGVAYCEANKTLYVADTYNHKIKKVDIGPQKVTTLNPTMIETSDPAIFNEPSGLSASADGKYLYIADTNNHSIKILNLAKNVCQEFKVRVPDPKFTEPENLILYKNDLFIHKKCGNLIIHFNMNLEADQSKDGKTTGRAPQFTPGAPQNWHVWIKDDTNKDVTLDEFDFVSGSRKGTKLPGRVEMKLKHQTDKTHYLLYLSFQTSLCDASVCYSHFFTVRSTILVRDSVKPVESYRITCKVNPAMTRASKAEQSKR</sequence>
<dbReference type="CDD" id="cd14951">
    <property type="entry name" value="NHL-2_like"/>
    <property type="match status" value="1"/>
</dbReference>
<dbReference type="InterPro" id="IPR011042">
    <property type="entry name" value="6-blade_b-propeller_TolB-like"/>
</dbReference>
<keyword evidence="1" id="KW-0677">Repeat</keyword>
<evidence type="ECO:0000313" key="4">
    <source>
        <dbReference type="RefSeq" id="XP_013180982.1"/>
    </source>
</evidence>